<keyword evidence="13" id="KW-0808">Transferase</keyword>
<dbReference type="GO" id="GO:0050380">
    <property type="term" value="F:undecaprenyl-diphosphatase activity"/>
    <property type="evidence" value="ECO:0007669"/>
    <property type="project" value="UniProtKB-EC"/>
</dbReference>
<keyword evidence="6 12" id="KW-0812">Transmembrane</keyword>
<evidence type="ECO:0000256" key="10">
    <source>
        <dbReference type="ARBA" id="ARBA00032707"/>
    </source>
</evidence>
<accession>D9PGR1</accession>
<keyword evidence="7" id="KW-0378">Hydrolase</keyword>
<reference evidence="13" key="1">
    <citation type="submission" date="2010-07" db="EMBL/GenBank/DDBJ databases">
        <authorList>
            <consortium name="CONSOLIDER consortium CSD2007-00005"/>
            <person name="Guazzaroni M.-E."/>
            <person name="Richter M."/>
            <person name="Garcia-Salamanca A."/>
            <person name="Yarza P."/>
            <person name="Ferrer M."/>
        </authorList>
    </citation>
    <scope>NUCLEOTIDE SEQUENCE</scope>
</reference>
<keyword evidence="13" id="KW-0418">Kinase</keyword>
<evidence type="ECO:0000256" key="9">
    <source>
        <dbReference type="ARBA" id="ARBA00023136"/>
    </source>
</evidence>
<dbReference type="EC" id="3.6.1.27" evidence="3"/>
<evidence type="ECO:0000256" key="1">
    <source>
        <dbReference type="ARBA" id="ARBA00004651"/>
    </source>
</evidence>
<organism evidence="13">
    <name type="scientific">sediment metagenome</name>
    <dbReference type="NCBI Taxonomy" id="749907"/>
    <lineage>
        <taxon>unclassified sequences</taxon>
        <taxon>metagenomes</taxon>
        <taxon>ecological metagenomes</taxon>
    </lineage>
</organism>
<protein>
    <recommendedName>
        <fullName evidence="4">Undecaprenyl-diphosphatase</fullName>
        <ecNumber evidence="3">3.6.1.27</ecNumber>
    </recommendedName>
    <alternativeName>
        <fullName evidence="10">Undecaprenyl pyrophosphate phosphatase</fullName>
    </alternativeName>
</protein>
<comment type="subcellular location">
    <subcellularLocation>
        <location evidence="1">Cell membrane</location>
        <topology evidence="1">Multi-pass membrane protein</topology>
    </subcellularLocation>
</comment>
<feature type="transmembrane region" description="Helical" evidence="12">
    <location>
        <begin position="83"/>
        <end position="103"/>
    </location>
</feature>
<evidence type="ECO:0000256" key="3">
    <source>
        <dbReference type="ARBA" id="ARBA00012374"/>
    </source>
</evidence>
<dbReference type="PANTHER" id="PTHR30622">
    <property type="entry name" value="UNDECAPRENYL-DIPHOSPHATASE"/>
    <property type="match status" value="1"/>
</dbReference>
<evidence type="ECO:0000256" key="5">
    <source>
        <dbReference type="ARBA" id="ARBA00022475"/>
    </source>
</evidence>
<comment type="similarity">
    <text evidence="2">Belongs to the UppP family.</text>
</comment>
<evidence type="ECO:0000256" key="7">
    <source>
        <dbReference type="ARBA" id="ARBA00022801"/>
    </source>
</evidence>
<evidence type="ECO:0000256" key="2">
    <source>
        <dbReference type="ARBA" id="ARBA00010621"/>
    </source>
</evidence>
<dbReference type="Pfam" id="PF02673">
    <property type="entry name" value="BacA"/>
    <property type="match status" value="1"/>
</dbReference>
<dbReference type="GO" id="GO:0016301">
    <property type="term" value="F:kinase activity"/>
    <property type="evidence" value="ECO:0007669"/>
    <property type="project" value="UniProtKB-KW"/>
</dbReference>
<keyword evidence="5" id="KW-1003">Cell membrane</keyword>
<sequence>FTEFLPISSTGHMIIVSDYLGMVQNGKLKSLEMMIQFFAILAILFIYKDKINFKHKNLWFKIIVAFLPLGVIGFIFSDFIKSLLILKLWLQCLLLVVLLFCLLKKYIKKI</sequence>
<dbReference type="InterPro" id="IPR003824">
    <property type="entry name" value="UppP"/>
</dbReference>
<evidence type="ECO:0000256" key="6">
    <source>
        <dbReference type="ARBA" id="ARBA00022692"/>
    </source>
</evidence>
<feature type="transmembrane region" description="Helical" evidence="12">
    <location>
        <begin position="59"/>
        <end position="77"/>
    </location>
</feature>
<feature type="non-terminal residue" evidence="13">
    <location>
        <position position="1"/>
    </location>
</feature>
<name>D9PGR1_9ZZZZ</name>
<dbReference type="PANTHER" id="PTHR30622:SF3">
    <property type="entry name" value="UNDECAPRENYL-DIPHOSPHATASE"/>
    <property type="match status" value="1"/>
</dbReference>
<proteinExistence type="inferred from homology"/>
<comment type="catalytic activity">
    <reaction evidence="11">
        <text>di-trans,octa-cis-undecaprenyl diphosphate + H2O = di-trans,octa-cis-undecaprenyl phosphate + phosphate + H(+)</text>
        <dbReference type="Rhea" id="RHEA:28094"/>
        <dbReference type="ChEBI" id="CHEBI:15377"/>
        <dbReference type="ChEBI" id="CHEBI:15378"/>
        <dbReference type="ChEBI" id="CHEBI:43474"/>
        <dbReference type="ChEBI" id="CHEBI:58405"/>
        <dbReference type="ChEBI" id="CHEBI:60392"/>
        <dbReference type="EC" id="3.6.1.27"/>
    </reaction>
</comment>
<gene>
    <name evidence="13" type="ORF">LDC_0708</name>
</gene>
<dbReference type="GO" id="GO:0005886">
    <property type="term" value="C:plasma membrane"/>
    <property type="evidence" value="ECO:0007669"/>
    <property type="project" value="UniProtKB-SubCell"/>
</dbReference>
<evidence type="ECO:0000256" key="8">
    <source>
        <dbReference type="ARBA" id="ARBA00022989"/>
    </source>
</evidence>
<evidence type="ECO:0000256" key="11">
    <source>
        <dbReference type="ARBA" id="ARBA00047594"/>
    </source>
</evidence>
<feature type="transmembrane region" description="Helical" evidence="12">
    <location>
        <begin position="30"/>
        <end position="47"/>
    </location>
</feature>
<evidence type="ECO:0000256" key="4">
    <source>
        <dbReference type="ARBA" id="ARBA00021581"/>
    </source>
</evidence>
<evidence type="ECO:0000256" key="12">
    <source>
        <dbReference type="SAM" id="Phobius"/>
    </source>
</evidence>
<keyword evidence="9 12" id="KW-0472">Membrane</keyword>
<evidence type="ECO:0000313" key="13">
    <source>
        <dbReference type="EMBL" id="EFK97254.1"/>
    </source>
</evidence>
<dbReference type="AlphaFoldDB" id="D9PGR1"/>
<dbReference type="EMBL" id="ADZX01000294">
    <property type="protein sequence ID" value="EFK97254.1"/>
    <property type="molecule type" value="Genomic_DNA"/>
</dbReference>
<comment type="caution">
    <text evidence="13">The sequence shown here is derived from an EMBL/GenBank/DDBJ whole genome shotgun (WGS) entry which is preliminary data.</text>
</comment>
<keyword evidence="8 12" id="KW-1133">Transmembrane helix</keyword>
<reference evidence="13" key="2">
    <citation type="journal article" date="2011" name="Microb. Ecol.">
        <title>Taxonomic and Functional Metagenomic Profiling of the Microbial Community in the Anoxic Sediment of a Sub-saline Shallow Lake (Laguna de Carrizo, Central Spain).</title>
        <authorList>
            <person name="Ferrer M."/>
            <person name="Guazzaroni M.E."/>
            <person name="Richter M."/>
            <person name="Garcia-Salamanca A."/>
            <person name="Yarza P."/>
            <person name="Suarez-Suarez A."/>
            <person name="Solano J."/>
            <person name="Alcaide M."/>
            <person name="van Dillewijn P."/>
            <person name="Molina-Henares M.A."/>
            <person name="Lopez-Cortes N."/>
            <person name="Al-Ramahi Y."/>
            <person name="Guerrero C."/>
            <person name="Acosta A."/>
            <person name="de Eugenio L.I."/>
            <person name="Martinez V."/>
            <person name="Marques S."/>
            <person name="Rojo F."/>
            <person name="Santero E."/>
            <person name="Genilloud O."/>
            <person name="Perez-Perez J."/>
            <person name="Rossello-Mora R."/>
            <person name="Ramos J.L."/>
        </authorList>
    </citation>
    <scope>NUCLEOTIDE SEQUENCE</scope>
</reference>